<evidence type="ECO:0000313" key="3">
    <source>
        <dbReference type="EMBL" id="MEN2745340.1"/>
    </source>
</evidence>
<dbReference type="Proteomes" id="UP001422074">
    <property type="component" value="Unassembled WGS sequence"/>
</dbReference>
<reference evidence="3 4" key="1">
    <citation type="submission" date="2024-05" db="EMBL/GenBank/DDBJ databases">
        <title>Sinomonas sp. nov., isolated from a waste landfill.</title>
        <authorList>
            <person name="Zhao Y."/>
        </authorList>
    </citation>
    <scope>NUCLEOTIDE SEQUENCE [LARGE SCALE GENOMIC DNA]</scope>
    <source>
        <strain evidence="3 4">CCTCC AB2014300</strain>
    </source>
</reference>
<feature type="region of interest" description="Disordered" evidence="1">
    <location>
        <begin position="1"/>
        <end position="94"/>
    </location>
</feature>
<proteinExistence type="predicted"/>
<accession>A0ABU9X4H1</accession>
<feature type="transmembrane region" description="Helical" evidence="2">
    <location>
        <begin position="125"/>
        <end position="152"/>
    </location>
</feature>
<feature type="transmembrane region" description="Helical" evidence="2">
    <location>
        <begin position="158"/>
        <end position="178"/>
    </location>
</feature>
<comment type="caution">
    <text evidence="3">The sequence shown here is derived from an EMBL/GenBank/DDBJ whole genome shotgun (WGS) entry which is preliminary data.</text>
</comment>
<gene>
    <name evidence="3" type="ORF">ABCQ75_12460</name>
</gene>
<name>A0ABU9X4H1_9MICC</name>
<sequence>MSSPQQPQSGNSPYGQQPQGSNDPHGQQPQGGSGPYGPQPGHGQQAQPGYGQQAQHGQQAQYGGQPYGQQPYSQKADANAYGQGTASPFQMPADRPRSFQEAMPVGGLSGIFSTGGLPTELKVSYWIWLVGGVLGVLFGFFGLLGGIALAALAGPVGVFIIVLVLIGVVVAAAQIVLAMKMKEGRQWARLGLTVLAGVSLLLAIVASGGDGGGNWFGFLVSAVATVLMWVPKSQAWFQAVAPRA</sequence>
<feature type="compositionally biased region" description="Low complexity" evidence="1">
    <location>
        <begin position="1"/>
        <end position="28"/>
    </location>
</feature>
<feature type="transmembrane region" description="Helical" evidence="2">
    <location>
        <begin position="190"/>
        <end position="207"/>
    </location>
</feature>
<protein>
    <submittedName>
        <fullName evidence="3">Uncharacterized protein</fullName>
    </submittedName>
</protein>
<keyword evidence="2" id="KW-0812">Transmembrane</keyword>
<keyword evidence="4" id="KW-1185">Reference proteome</keyword>
<feature type="transmembrane region" description="Helical" evidence="2">
    <location>
        <begin position="213"/>
        <end position="230"/>
    </location>
</feature>
<dbReference type="RefSeq" id="WP_345885690.1">
    <property type="nucleotide sequence ID" value="NZ_JBDFRB010000011.1"/>
</dbReference>
<feature type="compositionally biased region" description="Low complexity" evidence="1">
    <location>
        <begin position="39"/>
        <end position="74"/>
    </location>
</feature>
<dbReference type="EMBL" id="JBDFRB010000011">
    <property type="protein sequence ID" value="MEN2745340.1"/>
    <property type="molecule type" value="Genomic_DNA"/>
</dbReference>
<evidence type="ECO:0000256" key="1">
    <source>
        <dbReference type="SAM" id="MobiDB-lite"/>
    </source>
</evidence>
<evidence type="ECO:0000256" key="2">
    <source>
        <dbReference type="SAM" id="Phobius"/>
    </source>
</evidence>
<keyword evidence="2" id="KW-0472">Membrane</keyword>
<evidence type="ECO:0000313" key="4">
    <source>
        <dbReference type="Proteomes" id="UP001422074"/>
    </source>
</evidence>
<organism evidence="3 4">
    <name type="scientific">Sinomonas halotolerans</name>
    <dbReference type="NCBI Taxonomy" id="1644133"/>
    <lineage>
        <taxon>Bacteria</taxon>
        <taxon>Bacillati</taxon>
        <taxon>Actinomycetota</taxon>
        <taxon>Actinomycetes</taxon>
        <taxon>Micrococcales</taxon>
        <taxon>Micrococcaceae</taxon>
        <taxon>Sinomonas</taxon>
    </lineage>
</organism>
<keyword evidence="2" id="KW-1133">Transmembrane helix</keyword>